<accession>A0AAV1GG40</accession>
<dbReference type="EMBL" id="OY660877">
    <property type="protein sequence ID" value="CAJ1072145.1"/>
    <property type="molecule type" value="Genomic_DNA"/>
</dbReference>
<protein>
    <submittedName>
        <fullName evidence="2">Uncharacterized protein</fullName>
    </submittedName>
</protein>
<feature type="region of interest" description="Disordered" evidence="1">
    <location>
        <begin position="130"/>
        <end position="176"/>
    </location>
</feature>
<feature type="region of interest" description="Disordered" evidence="1">
    <location>
        <begin position="1"/>
        <end position="29"/>
    </location>
</feature>
<evidence type="ECO:0000256" key="1">
    <source>
        <dbReference type="SAM" id="MobiDB-lite"/>
    </source>
</evidence>
<organism evidence="2 3">
    <name type="scientific">Xyrichtys novacula</name>
    <name type="common">Pearly razorfish</name>
    <name type="synonym">Hemipteronotus novacula</name>
    <dbReference type="NCBI Taxonomy" id="13765"/>
    <lineage>
        <taxon>Eukaryota</taxon>
        <taxon>Metazoa</taxon>
        <taxon>Chordata</taxon>
        <taxon>Craniata</taxon>
        <taxon>Vertebrata</taxon>
        <taxon>Euteleostomi</taxon>
        <taxon>Actinopterygii</taxon>
        <taxon>Neopterygii</taxon>
        <taxon>Teleostei</taxon>
        <taxon>Neoteleostei</taxon>
        <taxon>Acanthomorphata</taxon>
        <taxon>Eupercaria</taxon>
        <taxon>Labriformes</taxon>
        <taxon>Labridae</taxon>
        <taxon>Xyrichtys</taxon>
    </lineage>
</organism>
<dbReference type="Proteomes" id="UP001178508">
    <property type="component" value="Chromosome 14"/>
</dbReference>
<name>A0AAV1GG40_XYRNO</name>
<sequence length="287" mass="31496">MLMKKKYRGGKETETERSRSTGMRSATAEEGKFHLLLLPPSERHFSSGSRQTIQRLGDRSALLRSACLPENGPAGAWGSAVAACLNTRINTESIDRRKHSTHKPGEQCERGSAFPDVCCSFDLLLQLKRHPPSSPPPRSLAATVTRVQGQRPHPPRSLRSDLLVHPPPSPSTPRLKANCQLLSTNRPALPQQPDTPPGPRSISPTLPLTFAFDPLSLHSVLSVLNLPVAGYTQTITFVACFTAPNQRTLSFIRLPPWLVNVAEENPNQEQINCEAELSSGYKQFLCG</sequence>
<gene>
    <name evidence="2" type="ORF">XNOV1_A033188</name>
</gene>
<keyword evidence="3" id="KW-1185">Reference proteome</keyword>
<reference evidence="2" key="1">
    <citation type="submission" date="2023-08" db="EMBL/GenBank/DDBJ databases">
        <authorList>
            <person name="Alioto T."/>
            <person name="Alioto T."/>
            <person name="Gomez Garrido J."/>
        </authorList>
    </citation>
    <scope>NUCLEOTIDE SEQUENCE</scope>
</reference>
<dbReference type="AlphaFoldDB" id="A0AAV1GG40"/>
<evidence type="ECO:0000313" key="3">
    <source>
        <dbReference type="Proteomes" id="UP001178508"/>
    </source>
</evidence>
<feature type="compositionally biased region" description="Basic and acidic residues" evidence="1">
    <location>
        <begin position="9"/>
        <end position="19"/>
    </location>
</feature>
<proteinExistence type="predicted"/>
<evidence type="ECO:0000313" key="2">
    <source>
        <dbReference type="EMBL" id="CAJ1072145.1"/>
    </source>
</evidence>